<dbReference type="PIRSF" id="PIRSF037228">
    <property type="entry name" value="Lant_mod_RumM"/>
    <property type="match status" value="1"/>
</dbReference>
<organism evidence="2 3">
    <name type="scientific">Clostridium cellulovorans (strain ATCC 35296 / DSM 3052 / OCM 3 / 743B)</name>
    <dbReference type="NCBI Taxonomy" id="573061"/>
    <lineage>
        <taxon>Bacteria</taxon>
        <taxon>Bacillati</taxon>
        <taxon>Bacillota</taxon>
        <taxon>Clostridia</taxon>
        <taxon>Eubacteriales</taxon>
        <taxon>Clostridiaceae</taxon>
        <taxon>Clostridium</taxon>
    </lineage>
</organism>
<evidence type="ECO:0000313" key="3">
    <source>
        <dbReference type="Proteomes" id="UP000002730"/>
    </source>
</evidence>
<dbReference type="PRINTS" id="PR01950">
    <property type="entry name" value="LANCSUPER"/>
</dbReference>
<dbReference type="InterPro" id="IPR025410">
    <property type="entry name" value="Lant_dehyd"/>
</dbReference>
<proteinExistence type="predicted"/>
<evidence type="ECO:0000259" key="1">
    <source>
        <dbReference type="Pfam" id="PF13575"/>
    </source>
</evidence>
<dbReference type="OrthoDB" id="9148343at2"/>
<evidence type="ECO:0000313" key="2">
    <source>
        <dbReference type="EMBL" id="ADL50645.1"/>
    </source>
</evidence>
<name>D9SSP8_CLOC7</name>
<dbReference type="Proteomes" id="UP000002730">
    <property type="component" value="Chromosome"/>
</dbReference>
<dbReference type="InterPro" id="IPR017146">
    <property type="entry name" value="Lanti_2_LanM"/>
</dbReference>
<dbReference type="EMBL" id="CP002160">
    <property type="protein sequence ID" value="ADL50645.1"/>
    <property type="molecule type" value="Genomic_DNA"/>
</dbReference>
<dbReference type="AlphaFoldDB" id="D9SSP8"/>
<sequence>MNNVKQLNINMKSFTQTLTIEERLNAFKENQLTTIEDTIILDEKWLNIRSLVSPQVFIEELEHMDIKKEELAFALKSFTDDEENILIEYLEKLDWFKLYKDLMKQFETIYQNEPVFCEQLVLPFKLFVKKELYNVKNDLKNIKIEADLIEKLIDSIVSQLDKLTWKCLIVEITDYKEENILEGKDGRDRYLNFLELCYKSPTQIQLFYDKYPVLGRFVTQKMLDLLTSVKDMILDLDVNFVGINELFNIGTNNIRDIKVSLGDTHQQGKSVAEIQFDNEKKYIYKPRNSYIEKAFNKFIEFANKNSGLKDLFINIVFYAKTFTIEQFIEMQSCKTIVEVKDYYYRFGMLTALISLLSGSDMHFENLIAHNQYPCIIDFETFFTQVNFTHNIDDANVKVIDTQVLNLSGTGLLPMSFPMGHEGDGIDISALSGGNTKPITRKILIAKNVHTDDMGFEYENSYILNQNNNRSTLNGEFQEYKNFKGYIYNGFNDTLDWILKNIDELKVFIKETFNDLQVRQVMKATAIYNNLVDYMDHPHYLNDMARIEKLLENNWAYLYSDKRLVKYEIMDMLHLEIPIFYTSTSKTYLKTSNGAYISDYFKEDVLSKVINTISNLTKEIAEKEQMKLCILLGDYSILVNERKKELAKEISKSNLRIYQDEEVIEVCNSIAEKIMQGAVITEKSISWEYIDDTEEISKFTYLNNGLYSGRSGILLYFYYLNSIQKNEDIENFTKGLIRDVRYYKEPVENTVFKGGAGSLYTLLKCDKDNNFKMIQDTIIFINKDNMKMDKIHWLDGVSSLIKVIDNINKTKYKSDLVLKVADGVIESICNNLDNQIVNTCSVGFGHGLIGILYALLVGQLLLKKDYNVEIEKILALCEEQIHNLKAPKLLDTSKDILSWSNGIVGLGIGALGCKKYTEDSRLDNYINLTIDAIKDYSFDEMSLSNGLAGELDFLASLSLIKDDPLIKEMILMKRNQMLDFYKRNGVFLIDELIQFRNYGLFSGLSGIGYSMLRTLFPDKIPSVLTLD</sequence>
<dbReference type="InterPro" id="IPR007822">
    <property type="entry name" value="LANC-like"/>
</dbReference>
<dbReference type="RefSeq" id="WP_010076515.1">
    <property type="nucleotide sequence ID" value="NC_014393.1"/>
</dbReference>
<dbReference type="KEGG" id="ccb:Clocel_0875"/>
<dbReference type="Pfam" id="PF13575">
    <property type="entry name" value="DUF4135"/>
    <property type="match status" value="1"/>
</dbReference>
<gene>
    <name evidence="2" type="ordered locus">Clocel_0875</name>
</gene>
<dbReference type="HOGENOM" id="CLU_009398_1_0_9"/>
<dbReference type="GO" id="GO:0031179">
    <property type="term" value="P:peptide modification"/>
    <property type="evidence" value="ECO:0007669"/>
    <property type="project" value="InterPro"/>
</dbReference>
<feature type="domain" description="Lantibiotic biosynthesis protein dehydration" evidence="1">
    <location>
        <begin position="211"/>
        <end position="581"/>
    </location>
</feature>
<protein>
    <submittedName>
        <fullName evidence="2">Lanthionine synthetase C family protein</fullName>
    </submittedName>
</protein>
<dbReference type="eggNOG" id="COG4403">
    <property type="taxonomic scope" value="Bacteria"/>
</dbReference>
<dbReference type="NCBIfam" id="TIGR03897">
    <property type="entry name" value="lanti_2_LanM"/>
    <property type="match status" value="1"/>
</dbReference>
<dbReference type="Pfam" id="PF05147">
    <property type="entry name" value="LANC_like"/>
    <property type="match status" value="1"/>
</dbReference>
<dbReference type="GO" id="GO:0005975">
    <property type="term" value="P:carbohydrate metabolic process"/>
    <property type="evidence" value="ECO:0007669"/>
    <property type="project" value="InterPro"/>
</dbReference>
<dbReference type="InterPro" id="IPR012341">
    <property type="entry name" value="6hp_glycosidase-like_sf"/>
</dbReference>
<keyword evidence="3" id="KW-1185">Reference proteome</keyword>
<reference evidence="2 3" key="1">
    <citation type="submission" date="2010-08" db="EMBL/GenBank/DDBJ databases">
        <title>Complete sequence of Clostridium cellulovorans 743B.</title>
        <authorList>
            <consortium name="US DOE Joint Genome Institute"/>
            <person name="Lucas S."/>
            <person name="Copeland A."/>
            <person name="Lapidus A."/>
            <person name="Cheng J.-F."/>
            <person name="Bruce D."/>
            <person name="Goodwin L."/>
            <person name="Pitluck S."/>
            <person name="Chertkov O."/>
            <person name="Detter J.C."/>
            <person name="Han C."/>
            <person name="Tapia R."/>
            <person name="Land M."/>
            <person name="Hauser L."/>
            <person name="Chang Y.-J."/>
            <person name="Jeffries C."/>
            <person name="Kyrpides N."/>
            <person name="Ivanova N."/>
            <person name="Mikhailova N."/>
            <person name="Hemme C.L."/>
            <person name="Woyke T."/>
        </authorList>
    </citation>
    <scope>NUCLEOTIDE SEQUENCE [LARGE SCALE GENOMIC DNA]</scope>
    <source>
        <strain evidence="3">ATCC 35296 / DSM 3052 / OCM 3 / 743B</strain>
    </source>
</reference>
<accession>D9SSP8</accession>
<dbReference type="STRING" id="573061.Clocel_0875"/>
<dbReference type="SMART" id="SM01260">
    <property type="entry name" value="LANC_like"/>
    <property type="match status" value="1"/>
</dbReference>
<dbReference type="SUPFAM" id="SSF158745">
    <property type="entry name" value="LanC-like"/>
    <property type="match status" value="1"/>
</dbReference>
<dbReference type="CDD" id="cd04792">
    <property type="entry name" value="LanM-like"/>
    <property type="match status" value="1"/>
</dbReference>
<dbReference type="Gene3D" id="1.50.10.10">
    <property type="match status" value="1"/>
</dbReference>